<dbReference type="OrthoDB" id="409956at2759"/>
<keyword evidence="1" id="KW-0472">Membrane</keyword>
<name>A0A6A1VHJ6_9ROSI</name>
<sequence>MPGSGRSRPITEGTDFPTCRQNLALNFLERETDRFSQFITECFTTYCKKKRREETRSMGIMWRSKPYVKCTIGLSIFIAIVQSLSTYFMETTTLTRLPYD</sequence>
<proteinExistence type="predicted"/>
<evidence type="ECO:0000256" key="1">
    <source>
        <dbReference type="SAM" id="Phobius"/>
    </source>
</evidence>
<reference evidence="2 3" key="1">
    <citation type="journal article" date="2019" name="Plant Biotechnol. J.">
        <title>The red bayberry genome and genetic basis of sex determination.</title>
        <authorList>
            <person name="Jia H.M."/>
            <person name="Jia H.J."/>
            <person name="Cai Q.L."/>
            <person name="Wang Y."/>
            <person name="Zhao H.B."/>
            <person name="Yang W.F."/>
            <person name="Wang G.Y."/>
            <person name="Li Y.H."/>
            <person name="Zhan D.L."/>
            <person name="Shen Y.T."/>
            <person name="Niu Q.F."/>
            <person name="Chang L."/>
            <person name="Qiu J."/>
            <person name="Zhao L."/>
            <person name="Xie H.B."/>
            <person name="Fu W.Y."/>
            <person name="Jin J."/>
            <person name="Li X.W."/>
            <person name="Jiao Y."/>
            <person name="Zhou C.C."/>
            <person name="Tu T."/>
            <person name="Chai C.Y."/>
            <person name="Gao J.L."/>
            <person name="Fan L.J."/>
            <person name="van de Weg E."/>
            <person name="Wang J.Y."/>
            <person name="Gao Z.S."/>
        </authorList>
    </citation>
    <scope>NUCLEOTIDE SEQUENCE [LARGE SCALE GENOMIC DNA]</scope>
    <source>
        <tissue evidence="2">Leaves</tissue>
    </source>
</reference>
<accession>A0A6A1VHJ6</accession>
<dbReference type="EMBL" id="RXIC02000023">
    <property type="protein sequence ID" value="KAB1212231.1"/>
    <property type="molecule type" value="Genomic_DNA"/>
</dbReference>
<evidence type="ECO:0000313" key="2">
    <source>
        <dbReference type="EMBL" id="KAB1212231.1"/>
    </source>
</evidence>
<comment type="caution">
    <text evidence="2">The sequence shown here is derived from an EMBL/GenBank/DDBJ whole genome shotgun (WGS) entry which is preliminary data.</text>
</comment>
<organism evidence="2 3">
    <name type="scientific">Morella rubra</name>
    <name type="common">Chinese bayberry</name>
    <dbReference type="NCBI Taxonomy" id="262757"/>
    <lineage>
        <taxon>Eukaryota</taxon>
        <taxon>Viridiplantae</taxon>
        <taxon>Streptophyta</taxon>
        <taxon>Embryophyta</taxon>
        <taxon>Tracheophyta</taxon>
        <taxon>Spermatophyta</taxon>
        <taxon>Magnoliopsida</taxon>
        <taxon>eudicotyledons</taxon>
        <taxon>Gunneridae</taxon>
        <taxon>Pentapetalae</taxon>
        <taxon>rosids</taxon>
        <taxon>fabids</taxon>
        <taxon>Fagales</taxon>
        <taxon>Myricaceae</taxon>
        <taxon>Morella</taxon>
    </lineage>
</organism>
<feature type="transmembrane region" description="Helical" evidence="1">
    <location>
        <begin position="66"/>
        <end position="89"/>
    </location>
</feature>
<keyword evidence="1" id="KW-1133">Transmembrane helix</keyword>
<keyword evidence="3" id="KW-1185">Reference proteome</keyword>
<dbReference type="AlphaFoldDB" id="A0A6A1VHJ6"/>
<evidence type="ECO:0000313" key="3">
    <source>
        <dbReference type="Proteomes" id="UP000516437"/>
    </source>
</evidence>
<gene>
    <name evidence="2" type="ORF">CJ030_MR5G024999</name>
</gene>
<keyword evidence="1" id="KW-0812">Transmembrane</keyword>
<protein>
    <submittedName>
        <fullName evidence="2">Uncharacterized protein</fullName>
    </submittedName>
</protein>
<dbReference type="Proteomes" id="UP000516437">
    <property type="component" value="Chromosome 5"/>
</dbReference>